<evidence type="ECO:0000313" key="3">
    <source>
        <dbReference type="Proteomes" id="UP000198703"/>
    </source>
</evidence>
<dbReference type="PANTHER" id="PTHR42993:SF1">
    <property type="entry name" value="MAOC-LIKE DEHYDRATASE DOMAIN-CONTAINING PROTEIN"/>
    <property type="match status" value="1"/>
</dbReference>
<dbReference type="OrthoDB" id="9801735at2"/>
<sequence length="155" mass="16259">MPQPENYSVNNLNDHIGHDFGTSNPIVVSQDMINAFADVTGDHQWIHVDVEKATHCGPFGGPVAHGFLTLSLLAASTESVGVAPSDAKAVVNYGLGGVRFPEPVRSGSTVRARYTLAHVETKAPGAQLMTLKAELKADGADKPAVVAELLAMVMG</sequence>
<dbReference type="AlphaFoldDB" id="A0A1H4FTH9"/>
<keyword evidence="3" id="KW-1185">Reference proteome</keyword>
<reference evidence="2 3" key="1">
    <citation type="submission" date="2016-10" db="EMBL/GenBank/DDBJ databases">
        <authorList>
            <person name="de Groot N.N."/>
        </authorList>
    </citation>
    <scope>NUCLEOTIDE SEQUENCE [LARGE SCALE GENOMIC DNA]</scope>
    <source>
        <strain evidence="2 3">DSM 15345</strain>
    </source>
</reference>
<dbReference type="Gene3D" id="3.10.129.10">
    <property type="entry name" value="Hotdog Thioesterase"/>
    <property type="match status" value="1"/>
</dbReference>
<name>A0A1H4FTH9_9RHOB</name>
<dbReference type="Proteomes" id="UP000198703">
    <property type="component" value="Unassembled WGS sequence"/>
</dbReference>
<evidence type="ECO:0000313" key="2">
    <source>
        <dbReference type="EMBL" id="SEB00594.1"/>
    </source>
</evidence>
<dbReference type="STRING" id="89524.SAMN05444370_12818"/>
<gene>
    <name evidence="2" type="ORF">SAMN05444370_12818</name>
</gene>
<feature type="domain" description="MaoC-like" evidence="1">
    <location>
        <begin position="15"/>
        <end position="120"/>
    </location>
</feature>
<dbReference type="CDD" id="cd03450">
    <property type="entry name" value="NodN"/>
    <property type="match status" value="1"/>
</dbReference>
<dbReference type="RefSeq" id="WP_093256283.1">
    <property type="nucleotide sequence ID" value="NZ_FNQM01000028.1"/>
</dbReference>
<organism evidence="2 3">
    <name type="scientific">Rubrimonas cliftonensis</name>
    <dbReference type="NCBI Taxonomy" id="89524"/>
    <lineage>
        <taxon>Bacteria</taxon>
        <taxon>Pseudomonadati</taxon>
        <taxon>Pseudomonadota</taxon>
        <taxon>Alphaproteobacteria</taxon>
        <taxon>Rhodobacterales</taxon>
        <taxon>Paracoccaceae</taxon>
        <taxon>Rubrimonas</taxon>
    </lineage>
</organism>
<dbReference type="InterPro" id="IPR029069">
    <property type="entry name" value="HotDog_dom_sf"/>
</dbReference>
<dbReference type="InterPro" id="IPR002539">
    <property type="entry name" value="MaoC-like_dom"/>
</dbReference>
<dbReference type="InterPro" id="IPR039375">
    <property type="entry name" value="NodN-like"/>
</dbReference>
<protein>
    <submittedName>
        <fullName evidence="2">Acyl dehydratase</fullName>
    </submittedName>
</protein>
<dbReference type="PANTHER" id="PTHR42993">
    <property type="entry name" value="MAOC-LIKE DEHYDRATASE DOMAIN-CONTAINING PROTEIN"/>
    <property type="match status" value="1"/>
</dbReference>
<dbReference type="SUPFAM" id="SSF54637">
    <property type="entry name" value="Thioesterase/thiol ester dehydrase-isomerase"/>
    <property type="match status" value="1"/>
</dbReference>
<evidence type="ECO:0000259" key="1">
    <source>
        <dbReference type="Pfam" id="PF01575"/>
    </source>
</evidence>
<accession>A0A1H4FTH9</accession>
<dbReference type="EMBL" id="FNQM01000028">
    <property type="protein sequence ID" value="SEB00594.1"/>
    <property type="molecule type" value="Genomic_DNA"/>
</dbReference>
<dbReference type="Pfam" id="PF01575">
    <property type="entry name" value="MaoC_dehydratas"/>
    <property type="match status" value="1"/>
</dbReference>
<proteinExistence type="predicted"/>